<keyword evidence="4" id="KW-1185">Reference proteome</keyword>
<dbReference type="GO" id="GO:0004843">
    <property type="term" value="F:cysteine-type deubiquitinase activity"/>
    <property type="evidence" value="ECO:0007669"/>
    <property type="project" value="InterPro"/>
</dbReference>
<feature type="region of interest" description="Disordered" evidence="1">
    <location>
        <begin position="207"/>
        <end position="226"/>
    </location>
</feature>
<feature type="region of interest" description="Disordered" evidence="1">
    <location>
        <begin position="151"/>
        <end position="172"/>
    </location>
</feature>
<feature type="compositionally biased region" description="Polar residues" evidence="1">
    <location>
        <begin position="153"/>
        <end position="167"/>
    </location>
</feature>
<organism evidence="4">
    <name type="scientific">Caenorhabditis brenneri</name>
    <name type="common">Nematode worm</name>
    <dbReference type="NCBI Taxonomy" id="135651"/>
    <lineage>
        <taxon>Eukaryota</taxon>
        <taxon>Metazoa</taxon>
        <taxon>Ecdysozoa</taxon>
        <taxon>Nematoda</taxon>
        <taxon>Chromadorea</taxon>
        <taxon>Rhabditida</taxon>
        <taxon>Rhabditina</taxon>
        <taxon>Rhabditomorpha</taxon>
        <taxon>Rhabditoidea</taxon>
        <taxon>Rhabditidae</taxon>
        <taxon>Peloderinae</taxon>
        <taxon>Caenorhabditis</taxon>
    </lineage>
</organism>
<dbReference type="STRING" id="135651.G0P4I2"/>
<evidence type="ECO:0000256" key="1">
    <source>
        <dbReference type="SAM" id="MobiDB-lite"/>
    </source>
</evidence>
<proteinExistence type="predicted"/>
<reference evidence="4" key="1">
    <citation type="submission" date="2011-07" db="EMBL/GenBank/DDBJ databases">
        <authorList>
            <consortium name="Caenorhabditis brenneri Sequencing and Analysis Consortium"/>
            <person name="Wilson R.K."/>
        </authorList>
    </citation>
    <scope>NUCLEOTIDE SEQUENCE [LARGE SCALE GENOMIC DNA]</scope>
    <source>
        <strain evidence="4">PB2801</strain>
    </source>
</reference>
<evidence type="ECO:0000313" key="4">
    <source>
        <dbReference type="Proteomes" id="UP000008068"/>
    </source>
</evidence>
<name>G0P4I2_CAEBE</name>
<dbReference type="CDD" id="cd02257">
    <property type="entry name" value="Peptidase_C19"/>
    <property type="match status" value="1"/>
</dbReference>
<protein>
    <recommendedName>
        <fullName evidence="2">USP domain-containing protein</fullName>
    </recommendedName>
</protein>
<dbReference type="InterPro" id="IPR001394">
    <property type="entry name" value="Peptidase_C19_UCH"/>
</dbReference>
<feature type="compositionally biased region" description="Low complexity" evidence="1">
    <location>
        <begin position="208"/>
        <end position="219"/>
    </location>
</feature>
<dbReference type="InterPro" id="IPR038765">
    <property type="entry name" value="Papain-like_cys_pep_sf"/>
</dbReference>
<feature type="compositionally biased region" description="Basic and acidic residues" evidence="1">
    <location>
        <begin position="33"/>
        <end position="59"/>
    </location>
</feature>
<evidence type="ECO:0000259" key="2">
    <source>
        <dbReference type="PROSITE" id="PS50235"/>
    </source>
</evidence>
<dbReference type="PROSITE" id="PS50235">
    <property type="entry name" value="USP_3"/>
    <property type="match status" value="1"/>
</dbReference>
<evidence type="ECO:0000313" key="3">
    <source>
        <dbReference type="EMBL" id="EGT44764.1"/>
    </source>
</evidence>
<feature type="region of interest" description="Disordered" evidence="1">
    <location>
        <begin position="1"/>
        <end position="69"/>
    </location>
</feature>
<dbReference type="HOGENOM" id="CLU_424036_0_0_1"/>
<feature type="compositionally biased region" description="Basic and acidic residues" evidence="1">
    <location>
        <begin position="1"/>
        <end position="15"/>
    </location>
</feature>
<dbReference type="InterPro" id="IPR028889">
    <property type="entry name" value="USP"/>
</dbReference>
<dbReference type="GO" id="GO:0016579">
    <property type="term" value="P:protein deubiquitination"/>
    <property type="evidence" value="ECO:0007669"/>
    <property type="project" value="InterPro"/>
</dbReference>
<dbReference type="SUPFAM" id="SSF54001">
    <property type="entry name" value="Cysteine proteinases"/>
    <property type="match status" value="1"/>
</dbReference>
<dbReference type="Proteomes" id="UP000008068">
    <property type="component" value="Unassembled WGS sequence"/>
</dbReference>
<gene>
    <name evidence="3" type="ORF">CAEBREN_22096</name>
</gene>
<feature type="region of interest" description="Disordered" evidence="1">
    <location>
        <begin position="238"/>
        <end position="291"/>
    </location>
</feature>
<dbReference type="eggNOG" id="ENOG502TIEY">
    <property type="taxonomic scope" value="Eukaryota"/>
</dbReference>
<accession>G0P4I2</accession>
<dbReference type="InParanoid" id="G0P4I2"/>
<dbReference type="EMBL" id="GL380064">
    <property type="protein sequence ID" value="EGT44764.1"/>
    <property type="molecule type" value="Genomic_DNA"/>
</dbReference>
<feature type="compositionally biased region" description="Polar residues" evidence="1">
    <location>
        <begin position="263"/>
        <end position="283"/>
    </location>
</feature>
<dbReference type="Pfam" id="PF00443">
    <property type="entry name" value="UCH"/>
    <property type="match status" value="1"/>
</dbReference>
<dbReference type="Gene3D" id="3.90.70.10">
    <property type="entry name" value="Cysteine proteinases"/>
    <property type="match status" value="1"/>
</dbReference>
<sequence length="646" mass="74014">MKSEPKEKLDGDPLTKENGSALKNGCTSDVMNELERSESSSEKKTDPLEKYNRQQHKENSASADGDDTVFADPLTQYAWEQAKIRDLHKADIEALHEKVGILVKKSESIRIDEAPRQQVPCKEYSPRVVEGPSKQDNRTVQPQPFFKRIFGTTRASSESGSKQSKAQFESRETDIEISTVQKLLGVFGYSTLTPEDVFSPIMKRNQKNTMNTHSSNHNSSRQENSQPSLFKRIFSMRKSNGSVSGGNKPGENGVYSKEFTSAKLENNPTSTQLSSSRKSMESNGSSTTSGSSLLTAAIPELPFTDRSTQVYDPSTFYQIKWKEASDLQVATCSFHLSTNQVWVNYRNYPTTVQFYHDAVQFIRLYFPIELVDRMLECHTYHLDKPSMIFNAGLECYGIAAIHALFACKPLSRYLKDKKTESTFDHLLRVLYAMYKFDWDVITITPLLQNMGYRWLYQEDSEDFVRKFTELCFKDEFGKVSYQQTIACLHCSQVSVTFHENARISFERSDYKAQRHRNIQQLINEAASDSVIDRLCYYCRYNKSSQSLTYVLPTIISLHLNTLFKKHTGDNITFETEVDFAPMVKSQEPKLYKLGGVVYFTKLSEEMGHYFARVQYGNDSYIFDETKIKRNGRVTSGIPYYALYYQA</sequence>
<dbReference type="AlphaFoldDB" id="G0P4I2"/>
<feature type="domain" description="USP" evidence="2">
    <location>
        <begin position="386"/>
        <end position="646"/>
    </location>
</feature>